<evidence type="ECO:0000256" key="1">
    <source>
        <dbReference type="SAM" id="MobiDB-lite"/>
    </source>
</evidence>
<dbReference type="AlphaFoldDB" id="A0A975G7Q7"/>
<proteinExistence type="predicted"/>
<protein>
    <submittedName>
        <fullName evidence="2">Uncharacterized protein</fullName>
    </submittedName>
</protein>
<organism evidence="2 3">
    <name type="scientific">Luteolibacter ambystomatis</name>
    <dbReference type="NCBI Taxonomy" id="2824561"/>
    <lineage>
        <taxon>Bacteria</taxon>
        <taxon>Pseudomonadati</taxon>
        <taxon>Verrucomicrobiota</taxon>
        <taxon>Verrucomicrobiia</taxon>
        <taxon>Verrucomicrobiales</taxon>
        <taxon>Verrucomicrobiaceae</taxon>
        <taxon>Luteolibacter</taxon>
    </lineage>
</organism>
<sequence>MAKPVDTTITTPCPHLPDIGGERHPASRLAEHRDGNRGAEFYRQALLCGQSRWLEGLPAQALLMLNRAMGATLCGTQDAAVLENHPIPYRAVGWILRQEDRGGFLGNPRRHYQHLATRMSGHAIERRTARAWACWVLAKHVNPEWEADQVQIEREGIIEPSFEKVRASLMEHGLPGEHVEWEAALSIGKA</sequence>
<dbReference type="Proteomes" id="UP000676169">
    <property type="component" value="Chromosome"/>
</dbReference>
<evidence type="ECO:0000313" key="2">
    <source>
        <dbReference type="EMBL" id="QUE50877.1"/>
    </source>
</evidence>
<evidence type="ECO:0000313" key="3">
    <source>
        <dbReference type="Proteomes" id="UP000676169"/>
    </source>
</evidence>
<feature type="region of interest" description="Disordered" evidence="1">
    <location>
        <begin position="1"/>
        <end position="24"/>
    </location>
</feature>
<reference evidence="2" key="1">
    <citation type="submission" date="2021-04" db="EMBL/GenBank/DDBJ databases">
        <title>Luteolibacter sp. 32A isolated from the skin of an Anderson's salamander (Ambystoma andersonii).</title>
        <authorList>
            <person name="Spergser J."/>
            <person name="Busse H.-J."/>
        </authorList>
    </citation>
    <scope>NUCLEOTIDE SEQUENCE</scope>
    <source>
        <strain evidence="2">32A</strain>
    </source>
</reference>
<name>A0A975G7Q7_9BACT</name>
<gene>
    <name evidence="2" type="ORF">KBB96_18700</name>
</gene>
<keyword evidence="3" id="KW-1185">Reference proteome</keyword>
<dbReference type="EMBL" id="CP073100">
    <property type="protein sequence ID" value="QUE50877.1"/>
    <property type="molecule type" value="Genomic_DNA"/>
</dbReference>
<dbReference type="KEGG" id="lamb:KBB96_18700"/>
<dbReference type="RefSeq" id="WP_211631016.1">
    <property type="nucleotide sequence ID" value="NZ_CP073100.1"/>
</dbReference>
<accession>A0A975G7Q7</accession>